<evidence type="ECO:0000256" key="1">
    <source>
        <dbReference type="SAM" id="Coils"/>
    </source>
</evidence>
<comment type="caution">
    <text evidence="2">The sequence shown here is derived from an EMBL/GenBank/DDBJ whole genome shotgun (WGS) entry which is preliminary data.</text>
</comment>
<reference evidence="2" key="1">
    <citation type="submission" date="2016-10" db="EMBL/GenBank/DDBJ databases">
        <authorList>
            <person name="Benchimol M."/>
            <person name="Almeida L.G."/>
            <person name="Vasconcelos A.T."/>
            <person name="Perreira-Neves A."/>
            <person name="Rosa I.A."/>
            <person name="Tasca T."/>
            <person name="Bogo M.R."/>
            <person name="de Souza W."/>
        </authorList>
    </citation>
    <scope>NUCLEOTIDE SEQUENCE [LARGE SCALE GENOMIC DNA]</scope>
    <source>
        <strain evidence="2">K</strain>
    </source>
</reference>
<sequence length="662" mass="73976">MKEEKLMGILMKHNIVSFEASALALNGLSISNLRNSHVIETFLTGFSTILNGISLFDSTTFRIYKQADSINFKLRQLNRNLARQLDSFINMIERLPSPEIPSTPFLQSVQQMQDKLCDVLFSMADIISHALISLVEEMYRNNRNEVLEKKLLPSFKIFNESVATVRSQAVGQTASDFAGVLIQIEFHFNNFIDCSSKINFTKSLFPVKKLLEISGNMGESIMRLSKIVPTLTDILIINPDPDSADKIPEKFEPKMTNQQISDNLTPHDVLSSIQSQSTKILNNLTEAKKVFSEYSVDSDVIIEIIEKIDNDSNKFISFSRQMISVCTDQRLGELQTSIFSFISVVSNLHVAIRNRLLREGNFDQDINEAISQFGPQIESTINLASAAVKNFEEKSAVIEEEIIDTIEDTSSASDEVTRELQATANAINEMNARLAKFSAQISTIEEPIQDEGIDIIDENTNDLAEESNNGLQRQEMNLNAEQGTLPAFVISNASPVLEMTSLILQRAQVITKQKMMESGGHLQNEKALIKCAQDLSEAAELLLIVAEILISKAESDTEYKVISAAKIIKASVAAFVAKIQQLGGDSEGKMIEYVKKVVIHADAVVTKGESIAIEKMIEEESKVQKKVMNKFTLRLNLQSDLNNLETVLKQQEDALKQFNRKF</sequence>
<dbReference type="AlphaFoldDB" id="A0A1J4K5L9"/>
<dbReference type="RefSeq" id="XP_068359831.1">
    <property type="nucleotide sequence ID" value="XM_068504171.1"/>
</dbReference>
<name>A0A1J4K5L9_9EUKA</name>
<accession>A0A1J4K5L9</accession>
<keyword evidence="3" id="KW-1185">Reference proteome</keyword>
<proteinExistence type="predicted"/>
<evidence type="ECO:0000313" key="3">
    <source>
        <dbReference type="Proteomes" id="UP000179807"/>
    </source>
</evidence>
<dbReference type="EMBL" id="MLAK01000717">
    <property type="protein sequence ID" value="OHT06695.1"/>
    <property type="molecule type" value="Genomic_DNA"/>
</dbReference>
<gene>
    <name evidence="2" type="ORF">TRFO_25151</name>
</gene>
<keyword evidence="1" id="KW-0175">Coiled coil</keyword>
<evidence type="ECO:0000313" key="2">
    <source>
        <dbReference type="EMBL" id="OHT06695.1"/>
    </source>
</evidence>
<dbReference type="Proteomes" id="UP000179807">
    <property type="component" value="Unassembled WGS sequence"/>
</dbReference>
<dbReference type="GeneID" id="94838875"/>
<dbReference type="VEuPathDB" id="TrichDB:TRFO_25151"/>
<feature type="coiled-coil region" evidence="1">
    <location>
        <begin position="413"/>
        <end position="481"/>
    </location>
</feature>
<protein>
    <recommendedName>
        <fullName evidence="4">I/LWEQ domain-containing protein</fullName>
    </recommendedName>
</protein>
<feature type="coiled-coil region" evidence="1">
    <location>
        <begin position="634"/>
        <end position="661"/>
    </location>
</feature>
<evidence type="ECO:0008006" key="4">
    <source>
        <dbReference type="Google" id="ProtNLM"/>
    </source>
</evidence>
<organism evidence="2 3">
    <name type="scientific">Tritrichomonas foetus</name>
    <dbReference type="NCBI Taxonomy" id="1144522"/>
    <lineage>
        <taxon>Eukaryota</taxon>
        <taxon>Metamonada</taxon>
        <taxon>Parabasalia</taxon>
        <taxon>Tritrichomonadida</taxon>
        <taxon>Tritrichomonadidae</taxon>
        <taxon>Tritrichomonas</taxon>
    </lineage>
</organism>